<organism evidence="2 3">
    <name type="scientific">Halopiger aswanensis</name>
    <dbReference type="NCBI Taxonomy" id="148449"/>
    <lineage>
        <taxon>Archaea</taxon>
        <taxon>Methanobacteriati</taxon>
        <taxon>Methanobacteriota</taxon>
        <taxon>Stenosarchaea group</taxon>
        <taxon>Halobacteria</taxon>
        <taxon>Halobacteriales</taxon>
        <taxon>Natrialbaceae</taxon>
        <taxon>Halopiger</taxon>
    </lineage>
</organism>
<dbReference type="AlphaFoldDB" id="A0A3R7GFA2"/>
<sequence>MNDTQSAFTKPSLRVLEEIADAEDVSPAALEPPLNEVVDPTALDRLFEPTATDGSTRSGRVSFRYRGYAVTVTSNGTVELE</sequence>
<reference evidence="2 3" key="1">
    <citation type="submission" date="2018-09" db="EMBL/GenBank/DDBJ databases">
        <title>Genomic Encyclopedia of Archaeal and Bacterial Type Strains, Phase II (KMG-II): from individual species to whole genera.</title>
        <authorList>
            <person name="Goeker M."/>
        </authorList>
    </citation>
    <scope>NUCLEOTIDE SEQUENCE [LARGE SCALE GENOMIC DNA]</scope>
    <source>
        <strain evidence="2 3">DSM 13151</strain>
    </source>
</reference>
<dbReference type="RefSeq" id="WP_120246552.1">
    <property type="nucleotide sequence ID" value="NZ_RAPO01000005.1"/>
</dbReference>
<dbReference type="Pfam" id="PF18545">
    <property type="entry name" value="HalOD1"/>
    <property type="match status" value="1"/>
</dbReference>
<evidence type="ECO:0000259" key="1">
    <source>
        <dbReference type="Pfam" id="PF18545"/>
    </source>
</evidence>
<dbReference type="EMBL" id="RAPO01000005">
    <property type="protein sequence ID" value="RKD88561.1"/>
    <property type="molecule type" value="Genomic_DNA"/>
</dbReference>
<accession>A0A3R7GFA2</accession>
<dbReference type="InterPro" id="IPR040624">
    <property type="entry name" value="HalOD1"/>
</dbReference>
<comment type="caution">
    <text evidence="2">The sequence shown here is derived from an EMBL/GenBank/DDBJ whole genome shotgun (WGS) entry which is preliminary data.</text>
</comment>
<dbReference type="OrthoDB" id="181456at2157"/>
<proteinExistence type="predicted"/>
<evidence type="ECO:0000313" key="3">
    <source>
        <dbReference type="Proteomes" id="UP000283805"/>
    </source>
</evidence>
<name>A0A3R7GFA2_9EURY</name>
<dbReference type="Proteomes" id="UP000283805">
    <property type="component" value="Unassembled WGS sequence"/>
</dbReference>
<gene>
    <name evidence="2" type="ORF">ATJ93_4215</name>
</gene>
<protein>
    <recommendedName>
        <fullName evidence="1">Halobacterial output domain-containing protein</fullName>
    </recommendedName>
</protein>
<keyword evidence="3" id="KW-1185">Reference proteome</keyword>
<feature type="domain" description="Halobacterial output" evidence="1">
    <location>
        <begin position="9"/>
        <end position="80"/>
    </location>
</feature>
<evidence type="ECO:0000313" key="2">
    <source>
        <dbReference type="EMBL" id="RKD88561.1"/>
    </source>
</evidence>